<evidence type="ECO:0000256" key="2">
    <source>
        <dbReference type="SAM" id="SignalP"/>
    </source>
</evidence>
<reference evidence="4" key="1">
    <citation type="journal article" date="2019" name="Int. J. Syst. Evol. Microbiol.">
        <title>The Global Catalogue of Microorganisms (GCM) 10K type strain sequencing project: providing services to taxonomists for standard genome sequencing and annotation.</title>
        <authorList>
            <consortium name="The Broad Institute Genomics Platform"/>
            <consortium name="The Broad Institute Genome Sequencing Center for Infectious Disease"/>
            <person name="Wu L."/>
            <person name="Ma J."/>
        </authorList>
    </citation>
    <scope>NUCLEOTIDE SEQUENCE [LARGE SCALE GENOMIC DNA]</scope>
    <source>
        <strain evidence="4">KCTC 22232</strain>
    </source>
</reference>
<feature type="chain" id="PRO_5047008547" evidence="2">
    <location>
        <begin position="22"/>
        <end position="147"/>
    </location>
</feature>
<feature type="region of interest" description="Disordered" evidence="1">
    <location>
        <begin position="28"/>
        <end position="90"/>
    </location>
</feature>
<gene>
    <name evidence="3" type="ORF">GCM10008098_04720</name>
</gene>
<keyword evidence="4" id="KW-1185">Reference proteome</keyword>
<comment type="caution">
    <text evidence="3">The sequence shown here is derived from an EMBL/GenBank/DDBJ whole genome shotgun (WGS) entry which is preliminary data.</text>
</comment>
<name>A0ABQ2ZHN7_9GAMM</name>
<dbReference type="Proteomes" id="UP000621898">
    <property type="component" value="Unassembled WGS sequence"/>
</dbReference>
<evidence type="ECO:0000256" key="1">
    <source>
        <dbReference type="SAM" id="MobiDB-lite"/>
    </source>
</evidence>
<protein>
    <submittedName>
        <fullName evidence="3">Uncharacterized protein</fullName>
    </submittedName>
</protein>
<accession>A0ABQ2ZHN7</accession>
<dbReference type="EMBL" id="BMXT01000001">
    <property type="protein sequence ID" value="GGY16487.1"/>
    <property type="molecule type" value="Genomic_DNA"/>
</dbReference>
<feature type="signal peptide" evidence="2">
    <location>
        <begin position="1"/>
        <end position="21"/>
    </location>
</feature>
<feature type="compositionally biased region" description="Low complexity" evidence="1">
    <location>
        <begin position="38"/>
        <end position="60"/>
    </location>
</feature>
<proteinExistence type="predicted"/>
<organism evidence="3 4">
    <name type="scientific">Rhodanobacter panaciterrae</name>
    <dbReference type="NCBI Taxonomy" id="490572"/>
    <lineage>
        <taxon>Bacteria</taxon>
        <taxon>Pseudomonadati</taxon>
        <taxon>Pseudomonadota</taxon>
        <taxon>Gammaproteobacteria</taxon>
        <taxon>Lysobacterales</taxon>
        <taxon>Rhodanobacteraceae</taxon>
        <taxon>Rhodanobacter</taxon>
    </lineage>
</organism>
<evidence type="ECO:0000313" key="3">
    <source>
        <dbReference type="EMBL" id="GGY16487.1"/>
    </source>
</evidence>
<sequence length="147" mass="14834">MNMKRLIIALAGTLLVSSVWAQTATKPLNLKLPPGDIPASSSTAAAPTSTTSSTTTKPAPGVYYGDTSGRMSDSRTADAPSCDDSKYNDAQMHGSVGMGVVGGSHMSGSYQTGEVNVTKAFGSCDHPTGGVSISIGGGTGNFHGRGH</sequence>
<dbReference type="RefSeq" id="WP_189439575.1">
    <property type="nucleotide sequence ID" value="NZ_BMXT01000001.1"/>
</dbReference>
<keyword evidence="2" id="KW-0732">Signal</keyword>
<evidence type="ECO:0000313" key="4">
    <source>
        <dbReference type="Proteomes" id="UP000621898"/>
    </source>
</evidence>